<sequence>MKLKRKLLITAILVSVAAMSGCATHSDRIGMTGEAESTQTYAQAYQPAREMLNSGKVEDLRAKMLENDKTADGKVLTNEEMKEKLLETAGELAILERALLALNAGSPERARFFFDVAEEKQAKTESSGVTGALSSFGKSGAAVLTGAEEMRNYELRGYEKVMLLNYKSLTYLLTGDTEKAYNVARRAIDVQQEEHEKFEKELAALKEKGEEAKESGTDVTKELGKYKKEILKDANSTMSSADVKKAKLVKSAYVNPFGDYMDALILELDAIGQQAADLGSAKTAYKKALENNPSCGAAKEGVNNVEKGVPEGKKIVQVILSDGFSPVREEKTAKFKVGTYAGEIHYADLESQPTNFGSASVSVGGQTKKMSSLTKMESLIYRDELDRMPWRQAMFFAAFARHVAAGIAQAAAEKKAGVFGTLAGNMVSKTIGAAQHPDTRSWMTLPNQIMVARFIVPANQQSLTITTYNKAGGKLASKSVKLEGTDSTVVYATSYNKNLTVSEFQKKSKQEN</sequence>
<keyword evidence="1" id="KW-0175">Coiled coil</keyword>
<keyword evidence="4" id="KW-1185">Reference proteome</keyword>
<proteinExistence type="predicted"/>
<evidence type="ECO:0000313" key="4">
    <source>
        <dbReference type="Proteomes" id="UP000472580"/>
    </source>
</evidence>
<comment type="caution">
    <text evidence="3">The sequence shown here is derived from an EMBL/GenBank/DDBJ whole genome shotgun (WGS) entry which is preliminary data.</text>
</comment>
<dbReference type="Proteomes" id="UP000472580">
    <property type="component" value="Unassembled WGS sequence"/>
</dbReference>
<organism evidence="3 4">
    <name type="scientific">Parasutterella muris</name>
    <dbReference type="NCBI Taxonomy" id="2565572"/>
    <lineage>
        <taxon>Bacteria</taxon>
        <taxon>Pseudomonadati</taxon>
        <taxon>Pseudomonadota</taxon>
        <taxon>Betaproteobacteria</taxon>
        <taxon>Burkholderiales</taxon>
        <taxon>Sutterellaceae</taxon>
        <taxon>Parasutterella</taxon>
    </lineage>
</organism>
<evidence type="ECO:0000313" key="3">
    <source>
        <dbReference type="EMBL" id="MVX56479.1"/>
    </source>
</evidence>
<feature type="signal peptide" evidence="2">
    <location>
        <begin position="1"/>
        <end position="20"/>
    </location>
</feature>
<evidence type="ECO:0000256" key="2">
    <source>
        <dbReference type="SAM" id="SignalP"/>
    </source>
</evidence>
<protein>
    <recommendedName>
        <fullName evidence="5">Tetratricopeptide repeat protein</fullName>
    </recommendedName>
</protein>
<dbReference type="EMBL" id="WSRP01000011">
    <property type="protein sequence ID" value="MVX56479.1"/>
    <property type="molecule type" value="Genomic_DNA"/>
</dbReference>
<dbReference type="PROSITE" id="PS51257">
    <property type="entry name" value="PROKAR_LIPOPROTEIN"/>
    <property type="match status" value="1"/>
</dbReference>
<dbReference type="OrthoDB" id="9769023at2"/>
<evidence type="ECO:0000256" key="1">
    <source>
        <dbReference type="SAM" id="Coils"/>
    </source>
</evidence>
<gene>
    <name evidence="3" type="ORF">E5987_04560</name>
</gene>
<evidence type="ECO:0008006" key="5">
    <source>
        <dbReference type="Google" id="ProtNLM"/>
    </source>
</evidence>
<name>A0A6L6YIA5_9BURK</name>
<reference evidence="3 4" key="1">
    <citation type="submission" date="2019-12" db="EMBL/GenBank/DDBJ databases">
        <title>Microbes associate with the intestines of laboratory mice.</title>
        <authorList>
            <person name="Navarre W."/>
            <person name="Wong E."/>
        </authorList>
    </citation>
    <scope>NUCLEOTIDE SEQUENCE [LARGE SCALE GENOMIC DNA]</scope>
    <source>
        <strain evidence="3 4">NM82_D38</strain>
    </source>
</reference>
<keyword evidence="2" id="KW-0732">Signal</keyword>
<dbReference type="AlphaFoldDB" id="A0A6L6YIA5"/>
<feature type="chain" id="PRO_5026669928" description="Tetratricopeptide repeat protein" evidence="2">
    <location>
        <begin position="21"/>
        <end position="512"/>
    </location>
</feature>
<feature type="coiled-coil region" evidence="1">
    <location>
        <begin position="181"/>
        <end position="215"/>
    </location>
</feature>
<accession>A0A6L6YIA5</accession>
<dbReference type="RefSeq" id="WP_160334914.1">
    <property type="nucleotide sequence ID" value="NZ_CALPCV010000005.1"/>
</dbReference>